<dbReference type="OrthoDB" id="5244at2"/>
<proteinExistence type="predicted"/>
<dbReference type="EMBL" id="RAPK01000014">
    <property type="protein sequence ID" value="RKD67583.1"/>
    <property type="molecule type" value="Genomic_DNA"/>
</dbReference>
<keyword evidence="2" id="KW-0687">Ribonucleoprotein</keyword>
<dbReference type="RefSeq" id="WP_120194609.1">
    <property type="nucleotide sequence ID" value="NZ_RAPK01000014.1"/>
</dbReference>
<evidence type="ECO:0000256" key="2">
    <source>
        <dbReference type="ARBA" id="ARBA00023274"/>
    </source>
</evidence>
<dbReference type="Gene3D" id="2.30.30.30">
    <property type="match status" value="1"/>
</dbReference>
<dbReference type="CDD" id="cd06088">
    <property type="entry name" value="KOW_RPL14"/>
    <property type="match status" value="1"/>
</dbReference>
<evidence type="ECO:0000313" key="4">
    <source>
        <dbReference type="Proteomes" id="UP000285120"/>
    </source>
</evidence>
<keyword evidence="1" id="KW-0689">Ribosomal protein</keyword>
<keyword evidence="4" id="KW-1185">Reference proteome</keyword>
<organism evidence="3 4">
    <name type="scientific">Sinobaca qinghaiensis</name>
    <dbReference type="NCBI Taxonomy" id="342944"/>
    <lineage>
        <taxon>Bacteria</taxon>
        <taxon>Bacillati</taxon>
        <taxon>Bacillota</taxon>
        <taxon>Bacilli</taxon>
        <taxon>Bacillales</taxon>
        <taxon>Sporolactobacillaceae</taxon>
        <taxon>Sinobaca</taxon>
    </lineage>
</organism>
<dbReference type="AlphaFoldDB" id="A0A419UTW3"/>
<protein>
    <recommendedName>
        <fullName evidence="5">Ribosomal protein L14E/L6E/L27E</fullName>
    </recommendedName>
</protein>
<sequence length="109" mass="12476">MKESESLPGIGQIVRIRKGREAGNFAVVIGLVDDRFILVADGEKRKSDRGKKKNKNHVEFLPHISEEVKRSLMETGRVTNAKLRYALIIYKTKHSTELLKEGEYMHGQR</sequence>
<dbReference type="InterPro" id="IPR041985">
    <property type="entry name" value="Ribosomal_eL14_KOW"/>
</dbReference>
<gene>
    <name evidence="3" type="ORF">ATL39_3484</name>
</gene>
<comment type="caution">
    <text evidence="3">The sequence shown here is derived from an EMBL/GenBank/DDBJ whole genome shotgun (WGS) entry which is preliminary data.</text>
</comment>
<evidence type="ECO:0000256" key="1">
    <source>
        <dbReference type="ARBA" id="ARBA00022980"/>
    </source>
</evidence>
<reference evidence="3 4" key="1">
    <citation type="submission" date="2018-09" db="EMBL/GenBank/DDBJ databases">
        <title>Genomic Encyclopedia of Archaeal and Bacterial Type Strains, Phase II (KMG-II): from individual species to whole genera.</title>
        <authorList>
            <person name="Goeker M."/>
        </authorList>
    </citation>
    <scope>NUCLEOTIDE SEQUENCE [LARGE SCALE GENOMIC DNA]</scope>
    <source>
        <strain evidence="3 4">DSM 17008</strain>
    </source>
</reference>
<evidence type="ECO:0000313" key="3">
    <source>
        <dbReference type="EMBL" id="RKD67583.1"/>
    </source>
</evidence>
<dbReference type="InterPro" id="IPR008991">
    <property type="entry name" value="Translation_prot_SH3-like_sf"/>
</dbReference>
<dbReference type="Proteomes" id="UP000285120">
    <property type="component" value="Unassembled WGS sequence"/>
</dbReference>
<dbReference type="GO" id="GO:1990904">
    <property type="term" value="C:ribonucleoprotein complex"/>
    <property type="evidence" value="ECO:0007669"/>
    <property type="project" value="UniProtKB-KW"/>
</dbReference>
<accession>A0A419UTW3</accession>
<name>A0A419UTW3_9BACL</name>
<dbReference type="SUPFAM" id="SSF50104">
    <property type="entry name" value="Translation proteins SH3-like domain"/>
    <property type="match status" value="1"/>
</dbReference>
<dbReference type="InterPro" id="IPR014722">
    <property type="entry name" value="Rib_uL2_dom2"/>
</dbReference>
<dbReference type="GO" id="GO:0005840">
    <property type="term" value="C:ribosome"/>
    <property type="evidence" value="ECO:0007669"/>
    <property type="project" value="UniProtKB-KW"/>
</dbReference>
<evidence type="ECO:0008006" key="5">
    <source>
        <dbReference type="Google" id="ProtNLM"/>
    </source>
</evidence>